<dbReference type="EMBL" id="JH719434">
    <property type="protein sequence ID" value="EJF58534.1"/>
    <property type="molecule type" value="Genomic_DNA"/>
</dbReference>
<dbReference type="KEGG" id="dsq:DICSQDRAFT_149039"/>
<sequence>MTGQHGKGGGVGKSELTWEDVSQDTPPSLRADIVNKADDALARQSIQLEGPLYLSLNRFWPVSLWGVAFLIHRRFRQLSPRRLPTITPLKPPEIYGIFALAHLANVEAFHLREKVIRDDNLRTILAFSYAMRDVWNGALPTDDRLKKYDLSLLTIPIDEHLLSRYAHYTLWRWRNTWSDSRTRGFVGQYVANQVLHCELSAHDTAILLTVVAERTRMRDFHQPACVRKAVLTGHTLLDAFSYTLGPMLWRVATGRHQTLNTWFLNGIQRSFAYWLAYALSAGLYRHYASILSLEDPEKAAMVILKSVEERSGKSSGTSDERGAVA</sequence>
<evidence type="ECO:0000313" key="2">
    <source>
        <dbReference type="EMBL" id="EJF58534.1"/>
    </source>
</evidence>
<feature type="compositionally biased region" description="Gly residues" evidence="1">
    <location>
        <begin position="1"/>
        <end position="12"/>
    </location>
</feature>
<dbReference type="OrthoDB" id="2756160at2759"/>
<evidence type="ECO:0000256" key="1">
    <source>
        <dbReference type="SAM" id="MobiDB-lite"/>
    </source>
</evidence>
<organism evidence="2 3">
    <name type="scientific">Dichomitus squalens (strain LYAD-421)</name>
    <name type="common">Western red white-rot fungus</name>
    <dbReference type="NCBI Taxonomy" id="732165"/>
    <lineage>
        <taxon>Eukaryota</taxon>
        <taxon>Fungi</taxon>
        <taxon>Dikarya</taxon>
        <taxon>Basidiomycota</taxon>
        <taxon>Agaricomycotina</taxon>
        <taxon>Agaricomycetes</taxon>
        <taxon>Polyporales</taxon>
        <taxon>Polyporaceae</taxon>
        <taxon>Dichomitus</taxon>
    </lineage>
</organism>
<name>R7SQR7_DICSQ</name>
<reference evidence="2 3" key="1">
    <citation type="journal article" date="2012" name="Science">
        <title>The Paleozoic origin of enzymatic lignin decomposition reconstructed from 31 fungal genomes.</title>
        <authorList>
            <person name="Floudas D."/>
            <person name="Binder M."/>
            <person name="Riley R."/>
            <person name="Barry K."/>
            <person name="Blanchette R.A."/>
            <person name="Henrissat B."/>
            <person name="Martinez A.T."/>
            <person name="Otillar R."/>
            <person name="Spatafora J.W."/>
            <person name="Yadav J.S."/>
            <person name="Aerts A."/>
            <person name="Benoit I."/>
            <person name="Boyd A."/>
            <person name="Carlson A."/>
            <person name="Copeland A."/>
            <person name="Coutinho P.M."/>
            <person name="de Vries R.P."/>
            <person name="Ferreira P."/>
            <person name="Findley K."/>
            <person name="Foster B."/>
            <person name="Gaskell J."/>
            <person name="Glotzer D."/>
            <person name="Gorecki P."/>
            <person name="Heitman J."/>
            <person name="Hesse C."/>
            <person name="Hori C."/>
            <person name="Igarashi K."/>
            <person name="Jurgens J.A."/>
            <person name="Kallen N."/>
            <person name="Kersten P."/>
            <person name="Kohler A."/>
            <person name="Kuees U."/>
            <person name="Kumar T.K.A."/>
            <person name="Kuo A."/>
            <person name="LaButti K."/>
            <person name="Larrondo L.F."/>
            <person name="Lindquist E."/>
            <person name="Ling A."/>
            <person name="Lombard V."/>
            <person name="Lucas S."/>
            <person name="Lundell T."/>
            <person name="Martin R."/>
            <person name="McLaughlin D.J."/>
            <person name="Morgenstern I."/>
            <person name="Morin E."/>
            <person name="Murat C."/>
            <person name="Nagy L.G."/>
            <person name="Nolan M."/>
            <person name="Ohm R.A."/>
            <person name="Patyshakuliyeva A."/>
            <person name="Rokas A."/>
            <person name="Ruiz-Duenas F.J."/>
            <person name="Sabat G."/>
            <person name="Salamov A."/>
            <person name="Samejima M."/>
            <person name="Schmutz J."/>
            <person name="Slot J.C."/>
            <person name="St John F."/>
            <person name="Stenlid J."/>
            <person name="Sun H."/>
            <person name="Sun S."/>
            <person name="Syed K."/>
            <person name="Tsang A."/>
            <person name="Wiebenga A."/>
            <person name="Young D."/>
            <person name="Pisabarro A."/>
            <person name="Eastwood D.C."/>
            <person name="Martin F."/>
            <person name="Cullen D."/>
            <person name="Grigoriev I.V."/>
            <person name="Hibbett D.S."/>
        </authorList>
    </citation>
    <scope>NUCLEOTIDE SEQUENCE [LARGE SCALE GENOMIC DNA]</scope>
    <source>
        <strain evidence="2 3">LYAD-421 SS1</strain>
    </source>
</reference>
<protein>
    <submittedName>
        <fullName evidence="2">Uncharacterized protein</fullName>
    </submittedName>
</protein>
<evidence type="ECO:0000313" key="3">
    <source>
        <dbReference type="Proteomes" id="UP000053319"/>
    </source>
</evidence>
<dbReference type="HOGENOM" id="CLU_855358_0_0_1"/>
<accession>R7SQR7</accession>
<gene>
    <name evidence="2" type="ORF">DICSQDRAFT_149039</name>
</gene>
<dbReference type="AlphaFoldDB" id="R7SQR7"/>
<dbReference type="GeneID" id="18836802"/>
<proteinExistence type="predicted"/>
<dbReference type="Proteomes" id="UP000053319">
    <property type="component" value="Unassembled WGS sequence"/>
</dbReference>
<dbReference type="RefSeq" id="XP_007368730.1">
    <property type="nucleotide sequence ID" value="XM_007368668.1"/>
</dbReference>
<feature type="region of interest" description="Disordered" evidence="1">
    <location>
        <begin position="1"/>
        <end position="24"/>
    </location>
</feature>